<accession>A0A8J8BHV2</accession>
<evidence type="ECO:0000313" key="2">
    <source>
        <dbReference type="EMBL" id="MBS2967209.1"/>
    </source>
</evidence>
<dbReference type="Pfam" id="PF13340">
    <property type="entry name" value="DUF4096"/>
    <property type="match status" value="1"/>
</dbReference>
<gene>
    <name evidence="2" type="ORF">KGA66_29560</name>
</gene>
<feature type="non-terminal residue" evidence="2">
    <location>
        <position position="82"/>
    </location>
</feature>
<organism evidence="2 3">
    <name type="scientific">Actinocrinis puniceicyclus</name>
    <dbReference type="NCBI Taxonomy" id="977794"/>
    <lineage>
        <taxon>Bacteria</taxon>
        <taxon>Bacillati</taxon>
        <taxon>Actinomycetota</taxon>
        <taxon>Actinomycetes</taxon>
        <taxon>Catenulisporales</taxon>
        <taxon>Actinospicaceae</taxon>
        <taxon>Actinocrinis</taxon>
    </lineage>
</organism>
<reference evidence="2" key="1">
    <citation type="submission" date="2021-04" db="EMBL/GenBank/DDBJ databases">
        <title>Genome based classification of Actinospica acidithermotolerans sp. nov., an actinobacterium isolated from an Indonesian hot spring.</title>
        <authorList>
            <person name="Kusuma A.B."/>
            <person name="Putra K.E."/>
            <person name="Nafisah S."/>
            <person name="Loh J."/>
            <person name="Nouioui I."/>
            <person name="Goodfellow M."/>
        </authorList>
    </citation>
    <scope>NUCLEOTIDE SEQUENCE</scope>
    <source>
        <strain evidence="2">DSM 45618</strain>
    </source>
</reference>
<sequence>KQIDGVNWRYRTGSQWREIPERYGHWNTVYQLHRRYCRDGTWAAILLGVIEQVEELGDIDWFVPVDSTTVRAHQDASGALVD</sequence>
<dbReference type="Proteomes" id="UP000677913">
    <property type="component" value="Unassembled WGS sequence"/>
</dbReference>
<evidence type="ECO:0000259" key="1">
    <source>
        <dbReference type="Pfam" id="PF13340"/>
    </source>
</evidence>
<dbReference type="PANTHER" id="PTHR46637:SF1">
    <property type="entry name" value="BLL5188 PROTEIN"/>
    <property type="match status" value="1"/>
</dbReference>
<evidence type="ECO:0000313" key="3">
    <source>
        <dbReference type="Proteomes" id="UP000677913"/>
    </source>
</evidence>
<dbReference type="RefSeq" id="WP_211472960.1">
    <property type="nucleotide sequence ID" value="NZ_JAGSXH010000429.1"/>
</dbReference>
<dbReference type="PANTHER" id="PTHR46637">
    <property type="entry name" value="TIS1421-TRANSPOSASE PROTEIN A"/>
    <property type="match status" value="1"/>
</dbReference>
<dbReference type="EMBL" id="JAGSXH010000429">
    <property type="protein sequence ID" value="MBS2967209.1"/>
    <property type="molecule type" value="Genomic_DNA"/>
</dbReference>
<name>A0A8J8BHV2_9ACTN</name>
<comment type="caution">
    <text evidence="2">The sequence shown here is derived from an EMBL/GenBank/DDBJ whole genome shotgun (WGS) entry which is preliminary data.</text>
</comment>
<keyword evidence="3" id="KW-1185">Reference proteome</keyword>
<feature type="domain" description="Insertion element IS402-like" evidence="1">
    <location>
        <begin position="3"/>
        <end position="45"/>
    </location>
</feature>
<proteinExistence type="predicted"/>
<dbReference type="InterPro" id="IPR052909">
    <property type="entry name" value="Transposase_6_like"/>
</dbReference>
<dbReference type="AlphaFoldDB" id="A0A8J8BHV2"/>
<dbReference type="InterPro" id="IPR025161">
    <property type="entry name" value="IS402-like_dom"/>
</dbReference>
<protein>
    <submittedName>
        <fullName evidence="2">Transposase</fullName>
    </submittedName>
</protein>
<feature type="non-terminal residue" evidence="2">
    <location>
        <position position="1"/>
    </location>
</feature>